<name>A0ACC1Y1G9_MELAZ</name>
<dbReference type="EMBL" id="CM051399">
    <property type="protein sequence ID" value="KAJ4716370.1"/>
    <property type="molecule type" value="Genomic_DNA"/>
</dbReference>
<sequence length="159" mass="18124">MSFLGGWRPLVLLRLLEMSITRNKTIRWLLESTGRPYGILDICWEKEGIDEGKSAALRKTKSQIFTNSSACKLKLGDLKGALLDTEFAMRDGDDNVKALFRQGQAYMALNDVDAAVESFEKALKLEPNDGGIKKELAAAKKKIHDRREQEKRQYRKMFQ</sequence>
<protein>
    <submittedName>
        <fullName evidence="1">Peptidyl-prolyl cis-trans isomerase</fullName>
    </submittedName>
</protein>
<evidence type="ECO:0000313" key="1">
    <source>
        <dbReference type="EMBL" id="KAJ4716370.1"/>
    </source>
</evidence>
<organism evidence="1 2">
    <name type="scientific">Melia azedarach</name>
    <name type="common">Chinaberry tree</name>
    <dbReference type="NCBI Taxonomy" id="155640"/>
    <lineage>
        <taxon>Eukaryota</taxon>
        <taxon>Viridiplantae</taxon>
        <taxon>Streptophyta</taxon>
        <taxon>Embryophyta</taxon>
        <taxon>Tracheophyta</taxon>
        <taxon>Spermatophyta</taxon>
        <taxon>Magnoliopsida</taxon>
        <taxon>eudicotyledons</taxon>
        <taxon>Gunneridae</taxon>
        <taxon>Pentapetalae</taxon>
        <taxon>rosids</taxon>
        <taxon>malvids</taxon>
        <taxon>Sapindales</taxon>
        <taxon>Meliaceae</taxon>
        <taxon>Melia</taxon>
    </lineage>
</organism>
<proteinExistence type="predicted"/>
<keyword evidence="2" id="KW-1185">Reference proteome</keyword>
<comment type="caution">
    <text evidence="1">The sequence shown here is derived from an EMBL/GenBank/DDBJ whole genome shotgun (WGS) entry which is preliminary data.</text>
</comment>
<reference evidence="1 2" key="1">
    <citation type="journal article" date="2023" name="Science">
        <title>Complex scaffold remodeling in plant triterpene biosynthesis.</title>
        <authorList>
            <person name="De La Pena R."/>
            <person name="Hodgson H."/>
            <person name="Liu J.C."/>
            <person name="Stephenson M.J."/>
            <person name="Martin A.C."/>
            <person name="Owen C."/>
            <person name="Harkess A."/>
            <person name="Leebens-Mack J."/>
            <person name="Jimenez L.E."/>
            <person name="Osbourn A."/>
            <person name="Sattely E.S."/>
        </authorList>
    </citation>
    <scope>NUCLEOTIDE SEQUENCE [LARGE SCALE GENOMIC DNA]</scope>
    <source>
        <strain evidence="2">cv. JPN11</strain>
        <tissue evidence="1">Leaf</tissue>
    </source>
</reference>
<dbReference type="Proteomes" id="UP001164539">
    <property type="component" value="Chromosome 6"/>
</dbReference>
<evidence type="ECO:0000313" key="2">
    <source>
        <dbReference type="Proteomes" id="UP001164539"/>
    </source>
</evidence>
<keyword evidence="1" id="KW-0413">Isomerase</keyword>
<accession>A0ACC1Y1G9</accession>
<gene>
    <name evidence="1" type="ORF">OWV82_011398</name>
</gene>